<dbReference type="CDD" id="cd00028">
    <property type="entry name" value="B_lectin"/>
    <property type="match status" value="1"/>
</dbReference>
<dbReference type="OrthoDB" id="4062651at2759"/>
<evidence type="ECO:0000256" key="15">
    <source>
        <dbReference type="ARBA" id="ARBA00023180"/>
    </source>
</evidence>
<gene>
    <name evidence="25" type="ORF">FCM35_KLT15036</name>
</gene>
<dbReference type="FunFam" id="2.90.10.10:FF:000005">
    <property type="entry name" value="G-type lectin S-receptor-like serine/threonine-protein kinase"/>
    <property type="match status" value="1"/>
</dbReference>
<dbReference type="EC" id="2.7.11.1" evidence="18"/>
<dbReference type="Gene3D" id="3.30.200.20">
    <property type="entry name" value="Phosphorylase Kinase, domain 1"/>
    <property type="match status" value="1"/>
</dbReference>
<feature type="binding site" evidence="19">
    <location>
        <position position="551"/>
    </location>
    <ligand>
        <name>ATP</name>
        <dbReference type="ChEBI" id="CHEBI:30616"/>
    </ligand>
</feature>
<dbReference type="Pfam" id="PF08276">
    <property type="entry name" value="PAN_2"/>
    <property type="match status" value="1"/>
</dbReference>
<protein>
    <recommendedName>
        <fullName evidence="18">Receptor-like serine/threonine-protein kinase</fullName>
        <ecNumber evidence="18">2.7.11.1</ecNumber>
    </recommendedName>
</protein>
<dbReference type="PROSITE" id="PS50948">
    <property type="entry name" value="PAN"/>
    <property type="match status" value="1"/>
</dbReference>
<dbReference type="SMART" id="SM00220">
    <property type="entry name" value="S_TKc"/>
    <property type="match status" value="1"/>
</dbReference>
<dbReference type="InterPro" id="IPR036426">
    <property type="entry name" value="Bulb-type_lectin_dom_sf"/>
</dbReference>
<feature type="domain" description="Apple" evidence="24">
    <location>
        <begin position="336"/>
        <end position="416"/>
    </location>
</feature>
<dbReference type="InterPro" id="IPR001245">
    <property type="entry name" value="Ser-Thr/Tyr_kinase_cat_dom"/>
</dbReference>
<dbReference type="PIRSF" id="PIRSF000641">
    <property type="entry name" value="SRK"/>
    <property type="match status" value="1"/>
</dbReference>
<evidence type="ECO:0000256" key="1">
    <source>
        <dbReference type="ARBA" id="ARBA00004251"/>
    </source>
</evidence>
<dbReference type="EMBL" id="SWLB01000028">
    <property type="protein sequence ID" value="KAF3320902.1"/>
    <property type="molecule type" value="Genomic_DNA"/>
</dbReference>
<reference evidence="25" key="1">
    <citation type="submission" date="2020-01" db="EMBL/GenBank/DDBJ databases">
        <title>Genome sequence of Kobresia littledalei, the first chromosome-level genome in the family Cyperaceae.</title>
        <authorList>
            <person name="Qu G."/>
        </authorList>
    </citation>
    <scope>NUCLEOTIDE SEQUENCE</scope>
    <source>
        <strain evidence="25">C.B.Clarke</strain>
        <tissue evidence="25">Leaf</tissue>
    </source>
</reference>
<feature type="transmembrane region" description="Helical" evidence="20">
    <location>
        <begin position="438"/>
        <end position="458"/>
    </location>
</feature>
<evidence type="ECO:0000256" key="6">
    <source>
        <dbReference type="ARBA" id="ARBA00022692"/>
    </source>
</evidence>
<dbReference type="Pfam" id="PF11883">
    <property type="entry name" value="DUF3403"/>
    <property type="match status" value="1"/>
</dbReference>
<keyword evidence="5 18" id="KW-0808">Transferase</keyword>
<dbReference type="PANTHER" id="PTHR27002:SF443">
    <property type="entry name" value="RECEPTOR-LIKE SERINE_THREONINE-PROTEIN KINASE"/>
    <property type="match status" value="1"/>
</dbReference>
<feature type="chain" id="PRO_5032735722" description="Receptor-like serine/threonine-protein kinase" evidence="21">
    <location>
        <begin position="30"/>
        <end position="838"/>
    </location>
</feature>
<evidence type="ECO:0000256" key="10">
    <source>
        <dbReference type="ARBA" id="ARBA00022840"/>
    </source>
</evidence>
<keyword evidence="2" id="KW-1003">Cell membrane</keyword>
<evidence type="ECO:0000256" key="9">
    <source>
        <dbReference type="ARBA" id="ARBA00022777"/>
    </source>
</evidence>
<dbReference type="Pfam" id="PF01453">
    <property type="entry name" value="B_lectin"/>
    <property type="match status" value="1"/>
</dbReference>
<comment type="catalytic activity">
    <reaction evidence="16 18">
        <text>L-threonyl-[protein] + ATP = O-phospho-L-threonyl-[protein] + ADP + H(+)</text>
        <dbReference type="Rhea" id="RHEA:46608"/>
        <dbReference type="Rhea" id="RHEA-COMP:11060"/>
        <dbReference type="Rhea" id="RHEA-COMP:11605"/>
        <dbReference type="ChEBI" id="CHEBI:15378"/>
        <dbReference type="ChEBI" id="CHEBI:30013"/>
        <dbReference type="ChEBI" id="CHEBI:30616"/>
        <dbReference type="ChEBI" id="CHEBI:61977"/>
        <dbReference type="ChEBI" id="CHEBI:456216"/>
        <dbReference type="EC" id="2.7.11.1"/>
    </reaction>
</comment>
<dbReference type="InterPro" id="IPR008271">
    <property type="entry name" value="Ser/Thr_kinase_AS"/>
</dbReference>
<feature type="domain" description="Bulb-type lectin" evidence="23">
    <location>
        <begin position="27"/>
        <end position="148"/>
    </location>
</feature>
<keyword evidence="15" id="KW-0325">Glycoprotein</keyword>
<dbReference type="Pfam" id="PF00954">
    <property type="entry name" value="S_locus_glycop"/>
    <property type="match status" value="1"/>
</dbReference>
<keyword evidence="14 25" id="KW-0675">Receptor</keyword>
<comment type="caution">
    <text evidence="25">The sequence shown here is derived from an EMBL/GenBank/DDBJ whole genome shotgun (WGS) entry which is preliminary data.</text>
</comment>
<evidence type="ECO:0000256" key="3">
    <source>
        <dbReference type="ARBA" id="ARBA00022527"/>
    </source>
</evidence>
<evidence type="ECO:0000256" key="17">
    <source>
        <dbReference type="ARBA" id="ARBA00048679"/>
    </source>
</evidence>
<evidence type="ECO:0000256" key="2">
    <source>
        <dbReference type="ARBA" id="ARBA00022475"/>
    </source>
</evidence>
<keyword evidence="3 18" id="KW-0723">Serine/threonine-protein kinase</keyword>
<evidence type="ECO:0000256" key="4">
    <source>
        <dbReference type="ARBA" id="ARBA00022536"/>
    </source>
</evidence>
<keyword evidence="12 20" id="KW-0472">Membrane</keyword>
<dbReference type="GO" id="GO:0005524">
    <property type="term" value="F:ATP binding"/>
    <property type="evidence" value="ECO:0007669"/>
    <property type="project" value="UniProtKB-UniRule"/>
</dbReference>
<dbReference type="InterPro" id="IPR000719">
    <property type="entry name" value="Prot_kinase_dom"/>
</dbReference>
<dbReference type="InterPro" id="IPR001480">
    <property type="entry name" value="Bulb-type_lectin_dom"/>
</dbReference>
<dbReference type="FunFam" id="1.10.510.10:FF:000060">
    <property type="entry name" value="G-type lectin S-receptor-like serine/threonine-protein kinase"/>
    <property type="match status" value="1"/>
</dbReference>
<evidence type="ECO:0000256" key="8">
    <source>
        <dbReference type="ARBA" id="ARBA00022741"/>
    </source>
</evidence>
<evidence type="ECO:0000259" key="22">
    <source>
        <dbReference type="PROSITE" id="PS50011"/>
    </source>
</evidence>
<evidence type="ECO:0000259" key="24">
    <source>
        <dbReference type="PROSITE" id="PS50948"/>
    </source>
</evidence>
<keyword evidence="13" id="KW-1015">Disulfide bond</keyword>
<dbReference type="PROSITE" id="PS00108">
    <property type="entry name" value="PROTEIN_KINASE_ST"/>
    <property type="match status" value="1"/>
</dbReference>
<dbReference type="SUPFAM" id="SSF56112">
    <property type="entry name" value="Protein kinase-like (PK-like)"/>
    <property type="match status" value="1"/>
</dbReference>
<evidence type="ECO:0000256" key="18">
    <source>
        <dbReference type="PIRNR" id="PIRNR000641"/>
    </source>
</evidence>
<evidence type="ECO:0000259" key="23">
    <source>
        <dbReference type="PROSITE" id="PS50927"/>
    </source>
</evidence>
<dbReference type="GO" id="GO:0048544">
    <property type="term" value="P:recognition of pollen"/>
    <property type="evidence" value="ECO:0007669"/>
    <property type="project" value="InterPro"/>
</dbReference>
<comment type="catalytic activity">
    <reaction evidence="17 18">
        <text>L-seryl-[protein] + ATP = O-phospho-L-seryl-[protein] + ADP + H(+)</text>
        <dbReference type="Rhea" id="RHEA:17989"/>
        <dbReference type="Rhea" id="RHEA-COMP:9863"/>
        <dbReference type="Rhea" id="RHEA-COMP:11604"/>
        <dbReference type="ChEBI" id="CHEBI:15378"/>
        <dbReference type="ChEBI" id="CHEBI:29999"/>
        <dbReference type="ChEBI" id="CHEBI:30616"/>
        <dbReference type="ChEBI" id="CHEBI:83421"/>
        <dbReference type="ChEBI" id="CHEBI:456216"/>
        <dbReference type="EC" id="2.7.11.1"/>
    </reaction>
</comment>
<keyword evidence="9 18" id="KW-0418">Kinase</keyword>
<dbReference type="SMART" id="SM00108">
    <property type="entry name" value="B_lectin"/>
    <property type="match status" value="1"/>
</dbReference>
<name>A0A833QH26_9POAL</name>
<dbReference type="SUPFAM" id="SSF51110">
    <property type="entry name" value="alpha-D-mannose-specific plant lectins"/>
    <property type="match status" value="1"/>
</dbReference>
<keyword evidence="26" id="KW-1185">Reference proteome</keyword>
<keyword evidence="8 18" id="KW-0547">Nucleotide-binding</keyword>
<dbReference type="InterPro" id="IPR021820">
    <property type="entry name" value="S-locus_recpt_kinase_C"/>
</dbReference>
<dbReference type="CDD" id="cd14066">
    <property type="entry name" value="STKc_IRAK"/>
    <property type="match status" value="1"/>
</dbReference>
<dbReference type="FunFam" id="3.30.200.20:FF:000195">
    <property type="entry name" value="G-type lectin S-receptor-like serine/threonine-protein kinase"/>
    <property type="match status" value="1"/>
</dbReference>
<sequence>MKKWPPLHLLPPLLLTFFSLFSISTCTDTLPLNSSLTSNETLVSSGGVFTLGFFPTGSNQYLGIWYTEMVQQTIVWVANRDNPIPDSTGVLSLSSTGSNLQLQITSSNKVLWSTSISSNLVNPVAQLLDAGNFVLKENNTNNTVWQSFDHPTDTVLPGLKIGFVSGQYRNLVSWSGSDDPSSSNYTFKVDLSGFPEFFLWNGLQRVYRNGPWNGVQFSGEPEMESDSTFTFDYVSDQNETYYTYYANDSSIMSRLVLNHSSIQRYVSSGSSWTLYWTIPRDQCDSYDQCGPYALCSTNTSNIPDCDCLTGFVPKSEKDWDLRDTSAGCIRRVGLNCTGDGFITISNAKLPDTTNATVDTTIGLEECRNRCLMNCSCTGYANSDILNGGSGCVIWAGQLADLRQFSSGGQNFYYRVAGSEVPVTSSTSTGTKKKKNSSAMIALTVVLGLIILASVAYLIRRKLRKNHANVSYLQRQRQISFDSVRPLAPARDKGLEDGSSTDHGHDLSLPLFHSSVIAAATNNFALANKLGEGGFGTVFKGELEGGEIVAVKRLAKFSTQGTDEFKNEVILIAKLQHVNLVRLLGCCIEGEERMLVYEFMENKSLDTFIFSKAKSSQLNWLKRFEILKGVARGVLYLHEDSRLRIIHRDLKASNVLLDENMNPKISDFGVARIFGGDEKKSYTNRVVGTYGYMSPEYAMDGVFSVKSDVFSFGVLLLEVINGKKNRGIFSVEPLLNLLSYSWTLWKDGKALELLDSSISGSSNDNLQIIRCVQVGLLCVQDRPEDRPHMSEAILMLNSPNANIPQPKQPGYFSDRVVSDMESSSSCTVFDTTVTIVEPR</sequence>
<evidence type="ECO:0000256" key="16">
    <source>
        <dbReference type="ARBA" id="ARBA00047899"/>
    </source>
</evidence>
<keyword evidence="6 20" id="KW-0812">Transmembrane</keyword>
<dbReference type="PROSITE" id="PS00107">
    <property type="entry name" value="PROTEIN_KINASE_ATP"/>
    <property type="match status" value="1"/>
</dbReference>
<dbReference type="GO" id="GO:0004674">
    <property type="term" value="F:protein serine/threonine kinase activity"/>
    <property type="evidence" value="ECO:0007669"/>
    <property type="project" value="UniProtKB-KW"/>
</dbReference>
<evidence type="ECO:0000256" key="13">
    <source>
        <dbReference type="ARBA" id="ARBA00023157"/>
    </source>
</evidence>
<comment type="subcellular location">
    <subcellularLocation>
        <location evidence="1">Cell membrane</location>
        <topology evidence="1">Single-pass type I membrane protein</topology>
    </subcellularLocation>
</comment>
<evidence type="ECO:0000256" key="20">
    <source>
        <dbReference type="SAM" id="Phobius"/>
    </source>
</evidence>
<evidence type="ECO:0000256" key="7">
    <source>
        <dbReference type="ARBA" id="ARBA00022729"/>
    </source>
</evidence>
<comment type="similarity">
    <text evidence="18">Belongs to the protein kinase superfamily. Ser/Thr protein kinase family.</text>
</comment>
<evidence type="ECO:0000256" key="19">
    <source>
        <dbReference type="PROSITE-ProRule" id="PRU10141"/>
    </source>
</evidence>
<evidence type="ECO:0000256" key="12">
    <source>
        <dbReference type="ARBA" id="ARBA00023136"/>
    </source>
</evidence>
<dbReference type="InterPro" id="IPR017441">
    <property type="entry name" value="Protein_kinase_ATP_BS"/>
</dbReference>
<dbReference type="PROSITE" id="PS50011">
    <property type="entry name" value="PROTEIN_KINASE_DOM"/>
    <property type="match status" value="1"/>
</dbReference>
<evidence type="ECO:0000313" key="26">
    <source>
        <dbReference type="Proteomes" id="UP000623129"/>
    </source>
</evidence>
<dbReference type="InterPro" id="IPR024171">
    <property type="entry name" value="SRK-like_kinase"/>
</dbReference>
<dbReference type="Gene3D" id="2.90.10.10">
    <property type="entry name" value="Bulb-type lectin domain"/>
    <property type="match status" value="1"/>
</dbReference>
<evidence type="ECO:0000256" key="21">
    <source>
        <dbReference type="SAM" id="SignalP"/>
    </source>
</evidence>
<dbReference type="SMART" id="SM00473">
    <property type="entry name" value="PAN_AP"/>
    <property type="match status" value="1"/>
</dbReference>
<evidence type="ECO:0000256" key="11">
    <source>
        <dbReference type="ARBA" id="ARBA00022989"/>
    </source>
</evidence>
<keyword evidence="11 20" id="KW-1133">Transmembrane helix</keyword>
<keyword evidence="7 21" id="KW-0732">Signal</keyword>
<dbReference type="InterPro" id="IPR000858">
    <property type="entry name" value="S_locus_glycoprot_dom"/>
</dbReference>
<dbReference type="PANTHER" id="PTHR27002">
    <property type="entry name" value="RECEPTOR-LIKE SERINE/THREONINE-PROTEIN KINASE SD1-8"/>
    <property type="match status" value="1"/>
</dbReference>
<feature type="signal peptide" evidence="21">
    <location>
        <begin position="1"/>
        <end position="29"/>
    </location>
</feature>
<dbReference type="GO" id="GO:0005886">
    <property type="term" value="C:plasma membrane"/>
    <property type="evidence" value="ECO:0007669"/>
    <property type="project" value="UniProtKB-SubCell"/>
</dbReference>
<proteinExistence type="inferred from homology"/>
<evidence type="ECO:0000313" key="25">
    <source>
        <dbReference type="EMBL" id="KAF3320902.1"/>
    </source>
</evidence>
<organism evidence="25 26">
    <name type="scientific">Carex littledalei</name>
    <dbReference type="NCBI Taxonomy" id="544730"/>
    <lineage>
        <taxon>Eukaryota</taxon>
        <taxon>Viridiplantae</taxon>
        <taxon>Streptophyta</taxon>
        <taxon>Embryophyta</taxon>
        <taxon>Tracheophyta</taxon>
        <taxon>Spermatophyta</taxon>
        <taxon>Magnoliopsida</taxon>
        <taxon>Liliopsida</taxon>
        <taxon>Poales</taxon>
        <taxon>Cyperaceae</taxon>
        <taxon>Cyperoideae</taxon>
        <taxon>Cariceae</taxon>
        <taxon>Carex</taxon>
        <taxon>Carex subgen. Euthyceras</taxon>
    </lineage>
</organism>
<accession>A0A833QH26</accession>
<dbReference type="CDD" id="cd01098">
    <property type="entry name" value="PAN_AP_plant"/>
    <property type="match status" value="1"/>
</dbReference>
<evidence type="ECO:0000256" key="5">
    <source>
        <dbReference type="ARBA" id="ARBA00022679"/>
    </source>
</evidence>
<dbReference type="GO" id="GO:0051707">
    <property type="term" value="P:response to other organism"/>
    <property type="evidence" value="ECO:0007669"/>
    <property type="project" value="UniProtKB-ARBA"/>
</dbReference>
<dbReference type="Proteomes" id="UP000623129">
    <property type="component" value="Unassembled WGS sequence"/>
</dbReference>
<dbReference type="InterPro" id="IPR011009">
    <property type="entry name" value="Kinase-like_dom_sf"/>
</dbReference>
<dbReference type="InterPro" id="IPR003609">
    <property type="entry name" value="Pan_app"/>
</dbReference>
<dbReference type="AlphaFoldDB" id="A0A833QH26"/>
<keyword evidence="4" id="KW-0245">EGF-like domain</keyword>
<evidence type="ECO:0000256" key="14">
    <source>
        <dbReference type="ARBA" id="ARBA00023170"/>
    </source>
</evidence>
<dbReference type="Pfam" id="PF07714">
    <property type="entry name" value="PK_Tyr_Ser-Thr"/>
    <property type="match status" value="1"/>
</dbReference>
<feature type="domain" description="Protein kinase" evidence="22">
    <location>
        <begin position="523"/>
        <end position="800"/>
    </location>
</feature>
<dbReference type="PROSITE" id="PS50927">
    <property type="entry name" value="BULB_LECTIN"/>
    <property type="match status" value="1"/>
</dbReference>
<dbReference type="Gene3D" id="1.10.510.10">
    <property type="entry name" value="Transferase(Phosphotransferase) domain 1"/>
    <property type="match status" value="1"/>
</dbReference>
<keyword evidence="10 18" id="KW-0067">ATP-binding</keyword>